<organism evidence="2 3">
    <name type="scientific">Streptomyces cyaneogriseus subsp. noncyanogenus</name>
    <dbReference type="NCBI Taxonomy" id="477245"/>
    <lineage>
        <taxon>Bacteria</taxon>
        <taxon>Bacillati</taxon>
        <taxon>Actinomycetota</taxon>
        <taxon>Actinomycetes</taxon>
        <taxon>Kitasatosporales</taxon>
        <taxon>Streptomycetaceae</taxon>
        <taxon>Streptomyces</taxon>
    </lineage>
</organism>
<evidence type="ECO:0000313" key="3">
    <source>
        <dbReference type="Proteomes" id="UP000032234"/>
    </source>
</evidence>
<evidence type="ECO:0000256" key="1">
    <source>
        <dbReference type="SAM" id="MobiDB-lite"/>
    </source>
</evidence>
<dbReference type="PATRIC" id="fig|477245.3.peg.2292"/>
<feature type="region of interest" description="Disordered" evidence="1">
    <location>
        <begin position="154"/>
        <end position="174"/>
    </location>
</feature>
<accession>A0A0C5G192</accession>
<gene>
    <name evidence="2" type="ORF">TU94_10765</name>
</gene>
<proteinExistence type="predicted"/>
<dbReference type="STRING" id="477245.TU94_10765"/>
<dbReference type="Proteomes" id="UP000032234">
    <property type="component" value="Chromosome"/>
</dbReference>
<dbReference type="EMBL" id="CP010849">
    <property type="protein sequence ID" value="AJP01919.1"/>
    <property type="molecule type" value="Genomic_DNA"/>
</dbReference>
<feature type="compositionally biased region" description="Pro residues" evidence="1">
    <location>
        <begin position="161"/>
        <end position="174"/>
    </location>
</feature>
<keyword evidence="3" id="KW-1185">Reference proteome</keyword>
<feature type="compositionally biased region" description="Basic and acidic residues" evidence="1">
    <location>
        <begin position="312"/>
        <end position="330"/>
    </location>
</feature>
<sequence length="1178" mass="127100">MSDMLWIPVPDGLDDDGPLLRVLVVPRLDGGTPAGHGMAQWPPPALVGGTVRADVFVPGSGPPAPPDRQFDVVPGLHVQPGLWQRLVAGLPVESAAGRPAGPADAPLTVHATSEDADAVARTFHKASRAEVTAQLGVRSPDFSGKVRDALGSDHWLRPEEPAPGPTPAVPPSDPPGFNRTLSLLREHPAVLRALGLILELRLDPDGTGLPPAGTVRVLWPGRPDALPAIVSPRTEFGAGFRPSGTDRVDGGMVTLDERDRSGNPRWQVTTVDVDVAAQRMRETARTLATRPDEPPTLPALRSDGLQLVLRGRGEEMERRRDRGARERGGEPDLLTGDDLVLGYRVDVLPELGGDDWFSLHRRRATYRVHERRPDAGLSDDFLVVGADGRTEEGLPEEGHLKANAAVHDRTGLHADEIVAGWRGWSLAVPRPPLDGAPQPSPPPAPGMNISMSFEAEEESLPRLRFGRHYSLRARVADIAGGGLGPDDPAADRHTTPPEFYGRYEPLSSPEVAYPEGTDPARTAPGESAEHVVIRSDPLTGLDVGEFAGRGGHPLTDERVLRPPGAPLSVAEQHGMFDLREEATEADRVTWEWVGRALAAADPESAEEARPLPDPAAGGIVAARSDPGAPLPTRAWEERWPQLAAKTLRLTTPAAGRPVVGWEGEQLVVRLAPAERITLDLSTFPREDIVDHFALHAADPPENSVKALRQGRHPMVTPARALTLVHAVQHPLRPPDTTLAVVREPGSTCAALVPQSDVFDPRSTAQLEITASWRDQADEVPHEVTAVPVDTLTIAPDGPARPPTLFRQEFGDTRHRTVTYTLRAVSRFRSYFHDAGRPDDFAVTRTLPPVAVRSTARPAPPVVVSARPAFRWNRSGDLAATSHTLVHERLGNRVRVALQRPWHTTGAGELLAVVVRPEDEATSDRLSPYVTQAGLDPLYPSKGIPMGAPLARHLTGAAGPERRVRLQEADADVVVVPHEPEYHPGSRCWLGEVAFTGAGGTSFNCGLVRLAVARYQPDSLDGLSLSPVVRTDLLPLLPDRTLRVTRLADRYEVKLTGAVSPAPAVNRVDMILERCVQPGGLPADEVDLVGFDTVAGVPAWQSANVRAPEPKRVGLSPVLKEWTEQFWLPPHSGPYRVRVREVELIPNKEPRPGAFLRSGTPGEITERTVFTAAVALPAL</sequence>
<dbReference type="KEGG" id="scw:TU94_10765"/>
<name>A0A0C5G192_9ACTN</name>
<evidence type="ECO:0000313" key="2">
    <source>
        <dbReference type="EMBL" id="AJP01919.1"/>
    </source>
</evidence>
<dbReference type="AlphaFoldDB" id="A0A0C5G192"/>
<feature type="region of interest" description="Disordered" evidence="1">
    <location>
        <begin position="312"/>
        <end position="331"/>
    </location>
</feature>
<reference evidence="2 3" key="1">
    <citation type="submission" date="2015-02" db="EMBL/GenBank/DDBJ databases">
        <title>Genome sequence of thermotolerant Streptomyces cyaneogriseus subsp. Noncyanogenus NMWT1, the producer of nematocidal antibiotics nemadectin.</title>
        <authorList>
            <person name="Wang H."/>
            <person name="Li C."/>
            <person name="Xiang W."/>
            <person name="Wang X."/>
        </authorList>
    </citation>
    <scope>NUCLEOTIDE SEQUENCE [LARGE SCALE GENOMIC DNA]</scope>
    <source>
        <strain evidence="2 3">NMWT 1</strain>
    </source>
</reference>
<dbReference type="HOGENOM" id="CLU_005209_0_0_11"/>
<dbReference type="OrthoDB" id="9148571at2"/>
<protein>
    <submittedName>
        <fullName evidence="2">Uncharacterized protein</fullName>
    </submittedName>
</protein>
<dbReference type="RefSeq" id="WP_044381413.1">
    <property type="nucleotide sequence ID" value="NZ_CP010849.1"/>
</dbReference>
<feature type="region of interest" description="Disordered" evidence="1">
    <location>
        <begin position="540"/>
        <end position="561"/>
    </location>
</feature>